<dbReference type="PANTHER" id="PTHR31167:SF3">
    <property type="entry name" value="SPINDLE AND CENTRIOLE-ASSOCIATED PROTEIN 1"/>
    <property type="match status" value="1"/>
</dbReference>
<evidence type="ECO:0000256" key="4">
    <source>
        <dbReference type="ARBA" id="ARBA00022490"/>
    </source>
</evidence>
<dbReference type="GO" id="GO:0090307">
    <property type="term" value="P:mitotic spindle assembly"/>
    <property type="evidence" value="ECO:0007669"/>
    <property type="project" value="InterPro"/>
</dbReference>
<evidence type="ECO:0000256" key="11">
    <source>
        <dbReference type="SAM" id="Coils"/>
    </source>
</evidence>
<evidence type="ECO:0000313" key="14">
    <source>
        <dbReference type="Proteomes" id="UP001501920"/>
    </source>
</evidence>
<keyword evidence="14" id="KW-1185">Reference proteome</keyword>
<feature type="compositionally biased region" description="Basic residues" evidence="12">
    <location>
        <begin position="1"/>
        <end position="17"/>
    </location>
</feature>
<dbReference type="GeneTree" id="ENSGT00390000006207"/>
<dbReference type="GO" id="GO:0046599">
    <property type="term" value="P:regulation of centriole replication"/>
    <property type="evidence" value="ECO:0007669"/>
    <property type="project" value="TreeGrafter"/>
</dbReference>
<dbReference type="Pfam" id="PF15678">
    <property type="entry name" value="SPICE"/>
    <property type="match status" value="1"/>
</dbReference>
<reference evidence="13" key="3">
    <citation type="submission" date="2025-09" db="UniProtKB">
        <authorList>
            <consortium name="Ensembl"/>
        </authorList>
    </citation>
    <scope>IDENTIFICATION</scope>
</reference>
<accession>A0A3B4EA08</accession>
<evidence type="ECO:0000256" key="8">
    <source>
        <dbReference type="ARBA" id="ARBA00023212"/>
    </source>
</evidence>
<keyword evidence="6" id="KW-0498">Mitosis</keyword>
<evidence type="ECO:0000256" key="7">
    <source>
        <dbReference type="ARBA" id="ARBA00023054"/>
    </source>
</evidence>
<feature type="coiled-coil region" evidence="11">
    <location>
        <begin position="369"/>
        <end position="414"/>
    </location>
</feature>
<reference evidence="13 14" key="1">
    <citation type="submission" date="2020-10" db="EMBL/GenBank/DDBJ databases">
        <title>Pygocentrus nattereri (red-bellied piranha) genome, fPygNat1, primary haplotype.</title>
        <authorList>
            <person name="Myers G."/>
            <person name="Meyer A."/>
            <person name="Karagic N."/>
            <person name="Pippel M."/>
            <person name="Winkler S."/>
            <person name="Tracey A."/>
            <person name="Wood J."/>
            <person name="Formenti G."/>
            <person name="Howe K."/>
            <person name="Fedrigo O."/>
            <person name="Jarvis E.D."/>
        </authorList>
    </citation>
    <scope>NUCLEOTIDE SEQUENCE [LARGE SCALE GENOMIC DNA]</scope>
</reference>
<feature type="compositionally biased region" description="Polar residues" evidence="12">
    <location>
        <begin position="245"/>
        <end position="262"/>
    </location>
</feature>
<dbReference type="OrthoDB" id="6361178at2759"/>
<dbReference type="GO" id="GO:0005813">
    <property type="term" value="C:centrosome"/>
    <property type="evidence" value="ECO:0007669"/>
    <property type="project" value="TreeGrafter"/>
</dbReference>
<sequence length="720" mass="78624">MSFVRINRRPGRTKKVPKKEWVSTVTDLSVHKATPEDLSRRHEMHKSHNKVLAQWELRERGLKRMQKKTQPASPPGLDQARLRIIREVLSDQCQLQDVLARSDKAMAVVKDLFGDAPRRQTGFPNVTMAPDCDSDSELPVLQKPDPPTQLSLLSQSMMDQQALNEFEDSAAEHGEDDQDTSVSFNSEMCRPKRKTCKVKPPQWTTDQQLQQNLPQTPCNTAGSDEQAALNATVAVERLKSRQSESDTIQSNPLVTQVLNPEPSSSHSGGKSKCSRTTRRCSPGTSGLDGSGISSQSANQSSLELLQDMLGQVETELAYLEPQGLLSSSQPSNQHRGLTGFSVALVATLGRIASHIRRREEEAQKDAQVRRSLQEEVREQRALIDALSAECLSLREETAALQESLQERTTELEERLDMVILGLGDLGSGKEEGELEPQDGAVPRTEAKPLHAERLPQKQALDSPAVLLSPPRQRDSRAPPAARSLSLHFEGSRSTASVGSPEDAEARCTPSSFISLPDSVLPRPVSLLDQPAQYAGLRQITELTSQNAVIQAQLGQFCPPHTGASVSRELGTDRLSPVNTKDGQLSPSTVQQPTQQCVGAADSSVRLMDERLQELNRQSAAAKAKLLELIEQQKRTTSLSVSPSISPIPPQSVSPNTDAIRLARGSCVFVSERGHPSSTASRRSAGAVSPQSEEGGERRAINTQVDKLKGEGWFALSAHIH</sequence>
<evidence type="ECO:0000256" key="9">
    <source>
        <dbReference type="ARBA" id="ARBA00023306"/>
    </source>
</evidence>
<evidence type="ECO:0000256" key="5">
    <source>
        <dbReference type="ARBA" id="ARBA00022618"/>
    </source>
</evidence>
<evidence type="ECO:0000256" key="1">
    <source>
        <dbReference type="ARBA" id="ARBA00004114"/>
    </source>
</evidence>
<evidence type="ECO:0000256" key="2">
    <source>
        <dbReference type="ARBA" id="ARBA00004186"/>
    </source>
</evidence>
<dbReference type="AlphaFoldDB" id="A0A3B4EA08"/>
<feature type="region of interest" description="Disordered" evidence="12">
    <location>
        <begin position="238"/>
        <end position="295"/>
    </location>
</feature>
<keyword evidence="7 11" id="KW-0175">Coiled coil</keyword>
<feature type="region of interest" description="Disordered" evidence="12">
    <location>
        <begin position="451"/>
        <end position="504"/>
    </location>
</feature>
<dbReference type="STRING" id="42514.ENSPNAP00000032660"/>
<feature type="region of interest" description="Disordered" evidence="12">
    <location>
        <begin position="169"/>
        <end position="203"/>
    </location>
</feature>
<keyword evidence="4" id="KW-0963">Cytoplasm</keyword>
<dbReference type="CTD" id="152185"/>
<dbReference type="Proteomes" id="UP001501920">
    <property type="component" value="Chromosome 24"/>
</dbReference>
<keyword evidence="8" id="KW-0206">Cytoskeleton</keyword>
<feature type="region of interest" description="Disordered" evidence="12">
    <location>
        <begin position="670"/>
        <end position="700"/>
    </location>
</feature>
<dbReference type="GeneID" id="108438981"/>
<dbReference type="GO" id="GO:0051310">
    <property type="term" value="P:metaphase chromosome alignment"/>
    <property type="evidence" value="ECO:0007669"/>
    <property type="project" value="TreeGrafter"/>
</dbReference>
<feature type="coiled-coil region" evidence="11">
    <location>
        <begin position="604"/>
        <end position="631"/>
    </location>
</feature>
<comment type="subcellular location">
    <subcellularLocation>
        <location evidence="1">Cytoplasm</location>
        <location evidence="1">Cytoskeleton</location>
        <location evidence="1">Microtubule organizing center</location>
        <location evidence="1">Centrosome</location>
        <location evidence="1">Centriole</location>
    </subcellularLocation>
    <subcellularLocation>
        <location evidence="2">Cytoplasm</location>
        <location evidence="2">Cytoskeleton</location>
        <location evidence="2">Spindle</location>
    </subcellularLocation>
</comment>
<dbReference type="GO" id="GO:0051301">
    <property type="term" value="P:cell division"/>
    <property type="evidence" value="ECO:0007669"/>
    <property type="project" value="UniProtKB-KW"/>
</dbReference>
<evidence type="ECO:0000256" key="6">
    <source>
        <dbReference type="ARBA" id="ARBA00022776"/>
    </source>
</evidence>
<evidence type="ECO:0000256" key="10">
    <source>
        <dbReference type="ARBA" id="ARBA00030722"/>
    </source>
</evidence>
<keyword evidence="5" id="KW-0132">Cell division</keyword>
<dbReference type="PANTHER" id="PTHR31167">
    <property type="entry name" value="SPINDLE AND CENTRIOLE ASSOCIATED PROTEIN 1 SPICE1"/>
    <property type="match status" value="1"/>
</dbReference>
<proteinExistence type="predicted"/>
<reference evidence="13" key="2">
    <citation type="submission" date="2025-08" db="UniProtKB">
        <authorList>
            <consortium name="Ensembl"/>
        </authorList>
    </citation>
    <scope>IDENTIFICATION</scope>
</reference>
<feature type="compositionally biased region" description="Acidic residues" evidence="12">
    <location>
        <begin position="169"/>
        <end position="179"/>
    </location>
</feature>
<evidence type="ECO:0000256" key="12">
    <source>
        <dbReference type="SAM" id="MobiDB-lite"/>
    </source>
</evidence>
<dbReference type="GO" id="GO:0005819">
    <property type="term" value="C:spindle"/>
    <property type="evidence" value="ECO:0007669"/>
    <property type="project" value="UniProtKB-SubCell"/>
</dbReference>
<keyword evidence="9" id="KW-0131">Cell cycle</keyword>
<feature type="region of interest" description="Disordered" evidence="12">
    <location>
        <begin position="130"/>
        <end position="150"/>
    </location>
</feature>
<evidence type="ECO:0000313" key="13">
    <source>
        <dbReference type="Ensembl" id="ENSPNAP00000032660.1"/>
    </source>
</evidence>
<protein>
    <recommendedName>
        <fullName evidence="3">Spindle and centriole-associated protein 1</fullName>
    </recommendedName>
    <alternativeName>
        <fullName evidence="10">Coiled-coil domain-containing protein 52</fullName>
    </alternativeName>
</protein>
<name>A0A3B4EA08_PYGNA</name>
<feature type="region of interest" description="Disordered" evidence="12">
    <location>
        <begin position="1"/>
        <end position="20"/>
    </location>
</feature>
<evidence type="ECO:0000256" key="3">
    <source>
        <dbReference type="ARBA" id="ARBA00018313"/>
    </source>
</evidence>
<dbReference type="Ensembl" id="ENSPNAT00000037466.2">
    <property type="protein sequence ID" value="ENSPNAP00000032660.1"/>
    <property type="gene ID" value="ENSPNAG00000020737.2"/>
</dbReference>
<dbReference type="GO" id="GO:0005814">
    <property type="term" value="C:centriole"/>
    <property type="evidence" value="ECO:0007669"/>
    <property type="project" value="UniProtKB-SubCell"/>
</dbReference>
<organism evidence="13 14">
    <name type="scientific">Pygocentrus nattereri</name>
    <name type="common">Red-bellied piranha</name>
    <dbReference type="NCBI Taxonomy" id="42514"/>
    <lineage>
        <taxon>Eukaryota</taxon>
        <taxon>Metazoa</taxon>
        <taxon>Chordata</taxon>
        <taxon>Craniata</taxon>
        <taxon>Vertebrata</taxon>
        <taxon>Euteleostomi</taxon>
        <taxon>Actinopterygii</taxon>
        <taxon>Neopterygii</taxon>
        <taxon>Teleostei</taxon>
        <taxon>Ostariophysi</taxon>
        <taxon>Characiformes</taxon>
        <taxon>Characoidei</taxon>
        <taxon>Pygocentrus</taxon>
    </lineage>
</organism>
<dbReference type="InterPro" id="IPR031387">
    <property type="entry name" value="SPICE1"/>
</dbReference>
<dbReference type="OMA" id="REQSPKH"/>